<reference evidence="1" key="1">
    <citation type="submission" date="2020-11" db="EMBL/GenBank/DDBJ databases">
        <authorList>
            <person name="Tran Van P."/>
        </authorList>
    </citation>
    <scope>NUCLEOTIDE SEQUENCE</scope>
</reference>
<dbReference type="EMBL" id="OD042748">
    <property type="protein sequence ID" value="CAD7421078.1"/>
    <property type="molecule type" value="Genomic_DNA"/>
</dbReference>
<accession>A0A7R9DWH5</accession>
<evidence type="ECO:0000313" key="1">
    <source>
        <dbReference type="EMBL" id="CAD7421078.1"/>
    </source>
</evidence>
<protein>
    <submittedName>
        <fullName evidence="1">Uncharacterized protein</fullName>
    </submittedName>
</protein>
<dbReference type="AlphaFoldDB" id="A0A7R9DWH5"/>
<sequence length="89" mass="9818">MCLAAVTSDSQNLDTYLNIDCQKSPVNCQSAPKKPRGYCRPCFKLVGFGPDQPPVARLHLTWLPLGFYPTSTRLLKPQGTPLGGEDRIK</sequence>
<proteinExistence type="predicted"/>
<gene>
    <name evidence="1" type="ORF">TPSB3V08_LOCUS14493</name>
</gene>
<name>A0A7R9DWH5_TIMPO</name>
<organism evidence="1">
    <name type="scientific">Timema poppense</name>
    <name type="common">Walking stick</name>
    <dbReference type="NCBI Taxonomy" id="170557"/>
    <lineage>
        <taxon>Eukaryota</taxon>
        <taxon>Metazoa</taxon>
        <taxon>Ecdysozoa</taxon>
        <taxon>Arthropoda</taxon>
        <taxon>Hexapoda</taxon>
        <taxon>Insecta</taxon>
        <taxon>Pterygota</taxon>
        <taxon>Neoptera</taxon>
        <taxon>Polyneoptera</taxon>
        <taxon>Phasmatodea</taxon>
        <taxon>Timematodea</taxon>
        <taxon>Timematoidea</taxon>
        <taxon>Timematidae</taxon>
        <taxon>Timema</taxon>
    </lineage>
</organism>